<dbReference type="Proteomes" id="UP000194236">
    <property type="component" value="Unassembled WGS sequence"/>
</dbReference>
<dbReference type="GO" id="GO:0005085">
    <property type="term" value="F:guanyl-nucleotide exchange factor activity"/>
    <property type="evidence" value="ECO:0007669"/>
    <property type="project" value="TreeGrafter"/>
</dbReference>
<dbReference type="PANTHER" id="PTHR45982">
    <property type="entry name" value="REGULATOR OF CHROMOSOME CONDENSATION"/>
    <property type="match status" value="1"/>
</dbReference>
<dbReference type="Gene3D" id="2.130.10.30">
    <property type="entry name" value="Regulator of chromosome condensation 1/beta-lactamase-inhibitor protein II"/>
    <property type="match status" value="1"/>
</dbReference>
<evidence type="ECO:0000313" key="1">
    <source>
        <dbReference type="EMBL" id="OTF79481.1"/>
    </source>
</evidence>
<dbReference type="PANTHER" id="PTHR45982:SF1">
    <property type="entry name" value="REGULATOR OF CHROMOSOME CONDENSATION"/>
    <property type="match status" value="1"/>
</dbReference>
<accession>A0A1Y3BEX3</accession>
<dbReference type="InterPro" id="IPR009091">
    <property type="entry name" value="RCC1/BLIP-II"/>
</dbReference>
<feature type="non-terminal residue" evidence="1">
    <location>
        <position position="1"/>
    </location>
</feature>
<proteinExistence type="predicted"/>
<organism evidence="1 2">
    <name type="scientific">Euroglyphus maynei</name>
    <name type="common">Mayne's house dust mite</name>
    <dbReference type="NCBI Taxonomy" id="6958"/>
    <lineage>
        <taxon>Eukaryota</taxon>
        <taxon>Metazoa</taxon>
        <taxon>Ecdysozoa</taxon>
        <taxon>Arthropoda</taxon>
        <taxon>Chelicerata</taxon>
        <taxon>Arachnida</taxon>
        <taxon>Acari</taxon>
        <taxon>Acariformes</taxon>
        <taxon>Sarcoptiformes</taxon>
        <taxon>Astigmata</taxon>
        <taxon>Psoroptidia</taxon>
        <taxon>Analgoidea</taxon>
        <taxon>Pyroglyphidae</taxon>
        <taxon>Pyroglyphinae</taxon>
        <taxon>Euroglyphus</taxon>
    </lineage>
</organism>
<dbReference type="GO" id="GO:0005737">
    <property type="term" value="C:cytoplasm"/>
    <property type="evidence" value="ECO:0007669"/>
    <property type="project" value="TreeGrafter"/>
</dbReference>
<dbReference type="PROSITE" id="PS00626">
    <property type="entry name" value="RCC1_2"/>
    <property type="match status" value="1"/>
</dbReference>
<dbReference type="AlphaFoldDB" id="A0A1Y3BEX3"/>
<name>A0A1Y3BEX3_EURMA</name>
<dbReference type="EMBL" id="MUJZ01022924">
    <property type="protein sequence ID" value="OTF79481.1"/>
    <property type="molecule type" value="Genomic_DNA"/>
</dbReference>
<dbReference type="SUPFAM" id="SSF50985">
    <property type="entry name" value="RCC1/BLIP-II"/>
    <property type="match status" value="1"/>
</dbReference>
<reference evidence="1 2" key="1">
    <citation type="submission" date="2017-03" db="EMBL/GenBank/DDBJ databases">
        <title>Genome Survey of Euroglyphus maynei.</title>
        <authorList>
            <person name="Arlian L.G."/>
            <person name="Morgan M.S."/>
            <person name="Rider S.D."/>
        </authorList>
    </citation>
    <scope>NUCLEOTIDE SEQUENCE [LARGE SCALE GENOMIC DNA]</scope>
    <source>
        <strain evidence="1">Arlian Lab</strain>
        <tissue evidence="1">Whole body</tissue>
    </source>
</reference>
<keyword evidence="2" id="KW-1185">Reference proteome</keyword>
<comment type="caution">
    <text evidence="1">The sequence shown here is derived from an EMBL/GenBank/DDBJ whole genome shotgun (WGS) entry which is preliminary data.</text>
</comment>
<dbReference type="OrthoDB" id="61110at2759"/>
<protein>
    <submittedName>
        <fullName evidence="1">Uncharacterized protein</fullName>
    </submittedName>
</protein>
<dbReference type="InterPro" id="IPR051553">
    <property type="entry name" value="Ran_GTPase-activating"/>
</dbReference>
<dbReference type="Pfam" id="PF13540">
    <property type="entry name" value="RCC1_2"/>
    <property type="match status" value="1"/>
</dbReference>
<sequence length="150" mass="16900">DEKFLHSIVWIASLLNSSEEFFLVTNDNKVYVYGTEICSYLSFKHDPNQPQQICFLDGLHIVQVDSGKNFVAILNVHGQVFIASDVDSKWQTNNTFRMVSTGNDRFEMIACGAEHLLLLRRDGIVFALGDNRFGQLATSSMSSYDTLPVD</sequence>
<evidence type="ECO:0000313" key="2">
    <source>
        <dbReference type="Proteomes" id="UP000194236"/>
    </source>
</evidence>
<gene>
    <name evidence="1" type="ORF">BLA29_012558</name>
</gene>
<dbReference type="InterPro" id="IPR000408">
    <property type="entry name" value="Reg_chr_condens"/>
</dbReference>